<keyword evidence="10" id="KW-0406">Ion transport</keyword>
<evidence type="ECO:0000256" key="2">
    <source>
        <dbReference type="ARBA" id="ARBA00006278"/>
    </source>
</evidence>
<dbReference type="CDD" id="cd06186">
    <property type="entry name" value="NOX_Duox_like_FAD_NADP"/>
    <property type="match status" value="1"/>
</dbReference>
<evidence type="ECO:0000256" key="11">
    <source>
        <dbReference type="ARBA" id="ARBA00023136"/>
    </source>
</evidence>
<dbReference type="SUPFAM" id="SSF52343">
    <property type="entry name" value="Ferredoxin reductase-like, C-terminal NADP-linked domain"/>
    <property type="match status" value="1"/>
</dbReference>
<feature type="transmembrane region" description="Helical" evidence="13">
    <location>
        <begin position="251"/>
        <end position="269"/>
    </location>
</feature>
<dbReference type="Gene3D" id="3.40.50.80">
    <property type="entry name" value="Nucleotide-binding domain of ferredoxin-NADP reductase (FNR) module"/>
    <property type="match status" value="1"/>
</dbReference>
<dbReference type="GO" id="GO:0005886">
    <property type="term" value="C:plasma membrane"/>
    <property type="evidence" value="ECO:0007669"/>
    <property type="project" value="UniProtKB-SubCell"/>
</dbReference>
<feature type="transmembrane region" description="Helical" evidence="13">
    <location>
        <begin position="212"/>
        <end position="231"/>
    </location>
</feature>
<dbReference type="GO" id="GO:0015677">
    <property type="term" value="P:copper ion import"/>
    <property type="evidence" value="ECO:0007669"/>
    <property type="project" value="TreeGrafter"/>
</dbReference>
<name>A0A420IBM0_9PEZI</name>
<dbReference type="GO" id="GO:0052851">
    <property type="term" value="F:ferric-chelate reductase (NADPH) activity"/>
    <property type="evidence" value="ECO:0007669"/>
    <property type="project" value="UniProtKB-EC"/>
</dbReference>
<reference evidence="15 16" key="1">
    <citation type="journal article" date="2018" name="BMC Genomics">
        <title>Comparative genome analyses reveal sequence features reflecting distinct modes of host-adaptation between dicot and monocot powdery mildew.</title>
        <authorList>
            <person name="Wu Y."/>
            <person name="Ma X."/>
            <person name="Pan Z."/>
            <person name="Kale S.D."/>
            <person name="Song Y."/>
            <person name="King H."/>
            <person name="Zhang Q."/>
            <person name="Presley C."/>
            <person name="Deng X."/>
            <person name="Wei C.I."/>
            <person name="Xiao S."/>
        </authorList>
    </citation>
    <scope>NUCLEOTIDE SEQUENCE [LARGE SCALE GENOMIC DNA]</scope>
    <source>
        <strain evidence="15">UMSG1</strain>
    </source>
</reference>
<evidence type="ECO:0000256" key="9">
    <source>
        <dbReference type="ARBA" id="ARBA00023002"/>
    </source>
</evidence>
<dbReference type="AlphaFoldDB" id="A0A420IBM0"/>
<keyword evidence="6 13" id="KW-0812">Transmembrane</keyword>
<gene>
    <name evidence="15" type="ORF">GcM1_249046</name>
</gene>
<organism evidence="15 16">
    <name type="scientific">Golovinomyces cichoracearum</name>
    <dbReference type="NCBI Taxonomy" id="62708"/>
    <lineage>
        <taxon>Eukaryota</taxon>
        <taxon>Fungi</taxon>
        <taxon>Dikarya</taxon>
        <taxon>Ascomycota</taxon>
        <taxon>Pezizomycotina</taxon>
        <taxon>Leotiomycetes</taxon>
        <taxon>Erysiphales</taxon>
        <taxon>Erysiphaceae</taxon>
        <taxon>Golovinomyces</taxon>
    </lineage>
</organism>
<feature type="domain" description="FAD-binding FR-type" evidence="14">
    <location>
        <begin position="340"/>
        <end position="443"/>
    </location>
</feature>
<keyword evidence="4" id="KW-0813">Transport</keyword>
<sequence>MHIQDPSKAKELVPHWGYADRVLPCTNDAGTCAYLDSIYRSHDFSMVFSFILWATIVCIVITWGILRLLNRFGNVSLRTTIEIEGQRKSTSSSLYSRVTRTSFTFVRRHLFPTFPGSTFGHASRLQVLILAILSAYILIFSLVGITYQSWETPNLHDPSVFDTRTGFGGFADRAGVFAFALTPLAIFLSTRESILTLITGLSYQHFIFLHRWTGRLIFMLGSMHTLGWMIVKGCLYQPQPSTFNAFIIQPYILWGVAAMICLIFLYAFSIKSVIKYTGYEFFLISHLISAILFIVMCWKHWPNLECWIIASLVTILFDFALRMLSFVLIHFKILGKKKGFVSPQANISFFDDLNGKVVRLDFEHVHQAWQPGQHFFLTFPKLSIWQSHPFTTISSPHPNQSIQKHSYIIRCRTGETAKIGALEATNTTTSVLLSGPYGSHKNWHQSPNILAITGGTGISFTIPILHEAALHPGKGFLQLVWIIRRPENLEWARPELEALKRHPSIHVLVLVTSGNNEKNTNNEKDLLFGSETNKYHSTKDKKDSEIFYSERFEIIYMNCRPDMNEIIGQYLKQAQGDRVLIIGSGPPQMGVDARTAAASFNYPKKVWRGEEKGDVEFYWDY</sequence>
<dbReference type="PANTHER" id="PTHR32361">
    <property type="entry name" value="FERRIC/CUPRIC REDUCTASE TRANSMEMBRANE COMPONENT"/>
    <property type="match status" value="1"/>
</dbReference>
<evidence type="ECO:0000256" key="3">
    <source>
        <dbReference type="ARBA" id="ARBA00012668"/>
    </source>
</evidence>
<dbReference type="Pfam" id="PF08030">
    <property type="entry name" value="NAD_binding_6"/>
    <property type="match status" value="1"/>
</dbReference>
<feature type="transmembrane region" description="Helical" evidence="13">
    <location>
        <begin position="44"/>
        <end position="69"/>
    </location>
</feature>
<dbReference type="InterPro" id="IPR013130">
    <property type="entry name" value="Fe3_Rdtase_TM_dom"/>
</dbReference>
<keyword evidence="7" id="KW-0249">Electron transport</keyword>
<dbReference type="GO" id="GO:0006879">
    <property type="term" value="P:intracellular iron ion homeostasis"/>
    <property type="evidence" value="ECO:0007669"/>
    <property type="project" value="TreeGrafter"/>
</dbReference>
<dbReference type="Pfam" id="PF08022">
    <property type="entry name" value="FAD_binding_8"/>
    <property type="match status" value="1"/>
</dbReference>
<dbReference type="EC" id="1.16.1.9" evidence="3"/>
<keyword evidence="5" id="KW-1003">Cell membrane</keyword>
<evidence type="ECO:0000259" key="14">
    <source>
        <dbReference type="PROSITE" id="PS51384"/>
    </source>
</evidence>
<feature type="transmembrane region" description="Helical" evidence="13">
    <location>
        <begin position="307"/>
        <end position="329"/>
    </location>
</feature>
<evidence type="ECO:0000256" key="6">
    <source>
        <dbReference type="ARBA" id="ARBA00022692"/>
    </source>
</evidence>
<evidence type="ECO:0000256" key="1">
    <source>
        <dbReference type="ARBA" id="ARBA00004651"/>
    </source>
</evidence>
<comment type="caution">
    <text evidence="15">The sequence shown here is derived from an EMBL/GenBank/DDBJ whole genome shotgun (WGS) entry which is preliminary data.</text>
</comment>
<feature type="transmembrane region" description="Helical" evidence="13">
    <location>
        <begin position="170"/>
        <end position="191"/>
    </location>
</feature>
<comment type="catalytic activity">
    <reaction evidence="12">
        <text>2 a Fe(II)-siderophore + NADP(+) + H(+) = 2 a Fe(III)-siderophore + NADPH</text>
        <dbReference type="Rhea" id="RHEA:28795"/>
        <dbReference type="Rhea" id="RHEA-COMP:11342"/>
        <dbReference type="Rhea" id="RHEA-COMP:11344"/>
        <dbReference type="ChEBI" id="CHEBI:15378"/>
        <dbReference type="ChEBI" id="CHEBI:29033"/>
        <dbReference type="ChEBI" id="CHEBI:29034"/>
        <dbReference type="ChEBI" id="CHEBI:57783"/>
        <dbReference type="ChEBI" id="CHEBI:58349"/>
        <dbReference type="EC" id="1.16.1.9"/>
    </reaction>
</comment>
<evidence type="ECO:0000256" key="4">
    <source>
        <dbReference type="ARBA" id="ARBA00022448"/>
    </source>
</evidence>
<evidence type="ECO:0000313" key="16">
    <source>
        <dbReference type="Proteomes" id="UP000285326"/>
    </source>
</evidence>
<feature type="transmembrane region" description="Helical" evidence="13">
    <location>
        <begin position="127"/>
        <end position="150"/>
    </location>
</feature>
<dbReference type="InterPro" id="IPR017927">
    <property type="entry name" value="FAD-bd_FR_type"/>
</dbReference>
<keyword evidence="8 13" id="KW-1133">Transmembrane helix</keyword>
<protein>
    <recommendedName>
        <fullName evidence="3">ferric-chelate reductase (NADPH)</fullName>
        <ecNumber evidence="3">1.16.1.9</ecNumber>
    </recommendedName>
</protein>
<dbReference type="InterPro" id="IPR039261">
    <property type="entry name" value="FNR_nucleotide-bd"/>
</dbReference>
<proteinExistence type="inferred from homology"/>
<dbReference type="Pfam" id="PF01794">
    <property type="entry name" value="Ferric_reduct"/>
    <property type="match status" value="1"/>
</dbReference>
<comment type="subcellular location">
    <subcellularLocation>
        <location evidence="1">Cell membrane</location>
        <topology evidence="1">Multi-pass membrane protein</topology>
    </subcellularLocation>
</comment>
<keyword evidence="9" id="KW-0560">Oxidoreductase</keyword>
<dbReference type="PANTHER" id="PTHR32361:SF3">
    <property type="entry name" value="REDUCTASE, PUTATIVE (AFU_ORTHOLOGUE AFUA_6G13750)-RELATED"/>
    <property type="match status" value="1"/>
</dbReference>
<evidence type="ECO:0000313" key="15">
    <source>
        <dbReference type="EMBL" id="RKF71940.1"/>
    </source>
</evidence>
<dbReference type="PROSITE" id="PS51384">
    <property type="entry name" value="FAD_FR"/>
    <property type="match status" value="1"/>
</dbReference>
<evidence type="ECO:0000256" key="7">
    <source>
        <dbReference type="ARBA" id="ARBA00022982"/>
    </source>
</evidence>
<evidence type="ECO:0000256" key="5">
    <source>
        <dbReference type="ARBA" id="ARBA00022475"/>
    </source>
</evidence>
<dbReference type="InterPro" id="IPR051410">
    <property type="entry name" value="Ferric/Cupric_Reductase"/>
</dbReference>
<dbReference type="InterPro" id="IPR013121">
    <property type="entry name" value="Fe_red_NAD-bd_6"/>
</dbReference>
<dbReference type="Proteomes" id="UP000285326">
    <property type="component" value="Unassembled WGS sequence"/>
</dbReference>
<dbReference type="SFLD" id="SFLDS00052">
    <property type="entry name" value="Ferric_Reductase_Domain"/>
    <property type="match status" value="1"/>
</dbReference>
<dbReference type="InterPro" id="IPR013112">
    <property type="entry name" value="FAD-bd_8"/>
</dbReference>
<dbReference type="InterPro" id="IPR017938">
    <property type="entry name" value="Riboflavin_synthase-like_b-brl"/>
</dbReference>
<evidence type="ECO:0000256" key="10">
    <source>
        <dbReference type="ARBA" id="ARBA00023065"/>
    </source>
</evidence>
<keyword evidence="11 13" id="KW-0472">Membrane</keyword>
<evidence type="ECO:0000256" key="13">
    <source>
        <dbReference type="SAM" id="Phobius"/>
    </source>
</evidence>
<dbReference type="EMBL" id="MCBS01024983">
    <property type="protein sequence ID" value="RKF71940.1"/>
    <property type="molecule type" value="Genomic_DNA"/>
</dbReference>
<dbReference type="SFLD" id="SFLDG01168">
    <property type="entry name" value="Ferric_reductase_subgroup_(FRE"/>
    <property type="match status" value="1"/>
</dbReference>
<evidence type="ECO:0000256" key="12">
    <source>
        <dbReference type="ARBA" id="ARBA00048483"/>
    </source>
</evidence>
<feature type="transmembrane region" description="Helical" evidence="13">
    <location>
        <begin position="281"/>
        <end position="301"/>
    </location>
</feature>
<dbReference type="SUPFAM" id="SSF63380">
    <property type="entry name" value="Riboflavin synthase domain-like"/>
    <property type="match status" value="1"/>
</dbReference>
<accession>A0A420IBM0</accession>
<evidence type="ECO:0000256" key="8">
    <source>
        <dbReference type="ARBA" id="ARBA00022989"/>
    </source>
</evidence>
<comment type="similarity">
    <text evidence="2">Belongs to the ferric reductase (FRE) family.</text>
</comment>
<dbReference type="GO" id="GO:0006826">
    <property type="term" value="P:iron ion transport"/>
    <property type="evidence" value="ECO:0007669"/>
    <property type="project" value="TreeGrafter"/>
</dbReference>